<dbReference type="NCBIfam" id="NF004508">
    <property type="entry name" value="PRK05849.1"/>
    <property type="match status" value="1"/>
</dbReference>
<organism evidence="3 4">
    <name type="scientific">Wujia chipingensis</name>
    <dbReference type="NCBI Taxonomy" id="2763670"/>
    <lineage>
        <taxon>Bacteria</taxon>
        <taxon>Bacillati</taxon>
        <taxon>Bacillota</taxon>
        <taxon>Clostridia</taxon>
        <taxon>Lachnospirales</taxon>
        <taxon>Lachnospiraceae</taxon>
        <taxon>Wujia</taxon>
    </lineage>
</organism>
<dbReference type="KEGG" id="wcp:H9Q76_08750"/>
<dbReference type="SUPFAM" id="SSF56059">
    <property type="entry name" value="Glutathione synthetase ATP-binding domain-like"/>
    <property type="match status" value="1"/>
</dbReference>
<proteinExistence type="predicted"/>
<dbReference type="AlphaFoldDB" id="A0A7G9FJV3"/>
<reference evidence="3 4" key="1">
    <citation type="submission" date="2020-08" db="EMBL/GenBank/DDBJ databases">
        <authorList>
            <person name="Liu C."/>
            <person name="Sun Q."/>
        </authorList>
    </citation>
    <scope>NUCLEOTIDE SEQUENCE [LARGE SCALE GENOMIC DNA]</scope>
    <source>
        <strain evidence="3 4">NSJ-4</strain>
    </source>
</reference>
<evidence type="ECO:0000259" key="2">
    <source>
        <dbReference type="Pfam" id="PF01326"/>
    </source>
</evidence>
<dbReference type="GO" id="GO:0016301">
    <property type="term" value="F:kinase activity"/>
    <property type="evidence" value="ECO:0007669"/>
    <property type="project" value="UniProtKB-KW"/>
</dbReference>
<dbReference type="InterPro" id="IPR051549">
    <property type="entry name" value="PEP_Utilizing_Enz"/>
</dbReference>
<evidence type="ECO:0000259" key="1">
    <source>
        <dbReference type="Pfam" id="PF00391"/>
    </source>
</evidence>
<feature type="domain" description="PEP-utilising enzyme mobile" evidence="1">
    <location>
        <begin position="707"/>
        <end position="777"/>
    </location>
</feature>
<dbReference type="Gene3D" id="3.30.470.20">
    <property type="entry name" value="ATP-grasp fold, B domain"/>
    <property type="match status" value="1"/>
</dbReference>
<dbReference type="InterPro" id="IPR002192">
    <property type="entry name" value="PPDK_AMP/ATP-bd"/>
</dbReference>
<dbReference type="Proteomes" id="UP000515819">
    <property type="component" value="Chromosome"/>
</dbReference>
<feature type="domain" description="Pyruvate phosphate dikinase AMP/ATP-binding" evidence="2">
    <location>
        <begin position="47"/>
        <end position="181"/>
    </location>
</feature>
<dbReference type="RefSeq" id="WP_249320953.1">
    <property type="nucleotide sequence ID" value="NZ_CP060632.1"/>
</dbReference>
<dbReference type="PANTHER" id="PTHR43615">
    <property type="entry name" value="PHOSPHOENOLPYRUVATE SYNTHASE-RELATED"/>
    <property type="match status" value="1"/>
</dbReference>
<gene>
    <name evidence="3" type="ORF">H9Q76_08750</name>
</gene>
<dbReference type="EMBL" id="CP060632">
    <property type="protein sequence ID" value="QNL98834.1"/>
    <property type="molecule type" value="Genomic_DNA"/>
</dbReference>
<dbReference type="InterPro" id="IPR036637">
    <property type="entry name" value="Phosphohistidine_dom_sf"/>
</dbReference>
<sequence>MKEYLISTKADTLADLREIVKHSYIEELSIVYAEDFFGNPAGVIAAIKEQFTGETIVVRSSSKSEDNLETSNAGHFESVLGVDASKDAAITEAIETVYRSYVEGDFTEEAKQQLIEANEEVLIQRQTDHVRISGVVFTRDIIYNRPYYMVTYDDNGSTDSVTSGVRGKTKWIAKNASREFLEYEFVDLLTAVKEIERIYEYVSALDIEFAILEDGTVVIFQVRPLAAALKIIAPMTDREFKDTKALAKCKYLDTFHILSDMAFWNPAEIIGSNPRPLDYSLYRELITAHIWSAGLQPLGYQPVRGELMQKVGNKPYISVNYTFDGLTPAGLPEDLCYKLNQYYEQKLRQDKTAHDKIEFEIIFNTYDFMTDTRLKELAEYGFDDVEISRLRNALFEIAKQTLEHYDEICEEDLRSLGQLTELRHELRKHSPLAETNVMKLYSYIDELLDSIKDHGTPQFTRQARCAFMARSFCRTLVEKGYFTKQEMDDFMLSIPTVASEFERDFDLYSHGKLSRDDFNHLYGHLRLGTYDIRSDSYRNIYFDVASANLTGNNKVKQEAKSLDLERLQVALDEAGIPVTPEKFIEFIKKATQNREYFKFEFTKSLSLMLDVIVKLGEVMAIAREDMSYLEIQDLLSYHSRDSYIQTIETRRRFYHVNSYLVLPEVIFDVGDIDVIDIDEARPNFITNKVVEAPIVNLDEDHDSDITGKIVVLTKADPGYDWIFAKDIAGFVTKYGGAASHMAIRCAEFGIPAAIGCGEKIYQRIHRMQIMCLDCENGRITEKQSQ</sequence>
<dbReference type="Gene3D" id="3.30.1490.20">
    <property type="entry name" value="ATP-grasp fold, A domain"/>
    <property type="match status" value="1"/>
</dbReference>
<dbReference type="InterPro" id="IPR008279">
    <property type="entry name" value="PEP-util_enz_mobile_dom"/>
</dbReference>
<keyword evidence="4" id="KW-1185">Reference proteome</keyword>
<accession>A0A7G9FJV3</accession>
<evidence type="ECO:0000313" key="3">
    <source>
        <dbReference type="EMBL" id="QNL98834.1"/>
    </source>
</evidence>
<dbReference type="Pfam" id="PF01326">
    <property type="entry name" value="PPDK_N"/>
    <property type="match status" value="1"/>
</dbReference>
<dbReference type="GO" id="GO:0005524">
    <property type="term" value="F:ATP binding"/>
    <property type="evidence" value="ECO:0007669"/>
    <property type="project" value="InterPro"/>
</dbReference>
<protein>
    <submittedName>
        <fullName evidence="3">Phosphoenolpyruvate-protein kinase (PTS EI subunit in bacteria)</fullName>
    </submittedName>
</protein>
<dbReference type="PANTHER" id="PTHR43615:SF1">
    <property type="entry name" value="PPDK_N DOMAIN-CONTAINING PROTEIN"/>
    <property type="match status" value="1"/>
</dbReference>
<dbReference type="Gene3D" id="3.50.30.10">
    <property type="entry name" value="Phosphohistidine domain"/>
    <property type="match status" value="1"/>
</dbReference>
<dbReference type="SUPFAM" id="SSF52009">
    <property type="entry name" value="Phosphohistidine domain"/>
    <property type="match status" value="1"/>
</dbReference>
<keyword evidence="3" id="KW-0808">Transferase</keyword>
<name>A0A7G9FJV3_9FIRM</name>
<keyword evidence="3" id="KW-0418">Kinase</keyword>
<evidence type="ECO:0000313" key="4">
    <source>
        <dbReference type="Proteomes" id="UP000515819"/>
    </source>
</evidence>
<dbReference type="Pfam" id="PF00391">
    <property type="entry name" value="PEP-utilizers"/>
    <property type="match status" value="1"/>
</dbReference>
<dbReference type="InterPro" id="IPR013815">
    <property type="entry name" value="ATP_grasp_subdomain_1"/>
</dbReference>
<keyword evidence="3" id="KW-0670">Pyruvate</keyword>